<sequence length="884" mass="102053">MSEDSNIINIQEITNILKLPLIGTEEEINITIQKQENVCHRFINKLKDKTDDLTQTKVITSDVASELSNIFETRDLNHITLPFIEAFLNISNSQDTENIQSLIYTKKNPYPGFIRLLQHQDEEVVLSSFKSIENMLEGCINKIEGSQIHPHYQQFVDCNGIQKLFSFFQQTSNKKLKDAVSICIGKLFIEQEIPNKDIRAEIMPYLKSILTDEDEWTCIHSRRTLSFLAMNRNNRFEIINEDQLEIILQDLEQPLEGSDEERKFIQQKQIYDCIILSSALEMVKNDDLIDQTAEIKIVKALLHIFETRDLNAIQQELSQAFENITRSSDDDEENIYFEIPFKGLIRLLDHSDKKVVDNSINSIFNILNPKTNSTSDQTHNQHFNALSKCQGIERLFDLFRKEETNQNSKMGLSFCIGIAFRGRMIENPAMRVEIINYIKDLINNSDISTSRNAKFVLSYISLNAGNHDDILKNNFLANVNTIFSLRNTDSQGLFDLLNMLRYIIEFGTDQTQKYVKESLPMEIIRQFTHDNDSQVKKGAFHLMSWVLNAKEMIQLQKLKEIINQGLEQVDIEIAYDEIMNEITNILQNGMNYIDEQGGLILVALGIAGKIIQEIRYIDQDQFKQDGFIDSLFKFYTQIPHEQIICEFTDILTSLIISSTKDQKLILKQEKYIVPLVHLFDSNIAEVALHIIRFLTFILLQINENGEIQQEDEFRSVLERKNALHKLEQIFSADNFKGDDIQKYSAIVIASLYKAIKMPDEFRLAVINCLNDLVKYSYFQDFIEFSALALSRLAECEENHSDIISGDFPSTLRLYIESDYYSATDNGLSFALNLLRFGSEETVLKVKEGISLDYIRDLYLNPDEDQPETTAFSAKLLDAWMLTIS</sequence>
<protein>
    <recommendedName>
        <fullName evidence="3">Armadillo-type fold</fullName>
    </recommendedName>
</protein>
<dbReference type="InterPro" id="IPR011989">
    <property type="entry name" value="ARM-like"/>
</dbReference>
<accession>A0A5J4VZL2</accession>
<dbReference type="InterPro" id="IPR016024">
    <property type="entry name" value="ARM-type_fold"/>
</dbReference>
<dbReference type="SUPFAM" id="SSF48371">
    <property type="entry name" value="ARM repeat"/>
    <property type="match status" value="2"/>
</dbReference>
<proteinExistence type="predicted"/>
<gene>
    <name evidence="1" type="ORF">EZS28_016465</name>
</gene>
<evidence type="ECO:0000313" key="1">
    <source>
        <dbReference type="EMBL" id="KAA6388008.1"/>
    </source>
</evidence>
<dbReference type="AlphaFoldDB" id="A0A5J4VZL2"/>
<reference evidence="1 2" key="1">
    <citation type="submission" date="2019-03" db="EMBL/GenBank/DDBJ databases">
        <title>Single cell metagenomics reveals metabolic interactions within the superorganism composed of flagellate Streblomastix strix and complex community of Bacteroidetes bacteria on its surface.</title>
        <authorList>
            <person name="Treitli S.C."/>
            <person name="Kolisko M."/>
            <person name="Husnik F."/>
            <person name="Keeling P."/>
            <person name="Hampl V."/>
        </authorList>
    </citation>
    <scope>NUCLEOTIDE SEQUENCE [LARGE SCALE GENOMIC DNA]</scope>
    <source>
        <strain evidence="1">ST1C</strain>
    </source>
</reference>
<evidence type="ECO:0000313" key="2">
    <source>
        <dbReference type="Proteomes" id="UP000324800"/>
    </source>
</evidence>
<comment type="caution">
    <text evidence="1">The sequence shown here is derived from an EMBL/GenBank/DDBJ whole genome shotgun (WGS) entry which is preliminary data.</text>
</comment>
<organism evidence="1 2">
    <name type="scientific">Streblomastix strix</name>
    <dbReference type="NCBI Taxonomy" id="222440"/>
    <lineage>
        <taxon>Eukaryota</taxon>
        <taxon>Metamonada</taxon>
        <taxon>Preaxostyla</taxon>
        <taxon>Oxymonadida</taxon>
        <taxon>Streblomastigidae</taxon>
        <taxon>Streblomastix</taxon>
    </lineage>
</organism>
<name>A0A5J4VZL2_9EUKA</name>
<evidence type="ECO:0008006" key="3">
    <source>
        <dbReference type="Google" id="ProtNLM"/>
    </source>
</evidence>
<dbReference type="Proteomes" id="UP000324800">
    <property type="component" value="Unassembled WGS sequence"/>
</dbReference>
<dbReference type="EMBL" id="SNRW01004152">
    <property type="protein sequence ID" value="KAA6388008.1"/>
    <property type="molecule type" value="Genomic_DNA"/>
</dbReference>
<dbReference type="Gene3D" id="1.25.10.10">
    <property type="entry name" value="Leucine-rich Repeat Variant"/>
    <property type="match status" value="2"/>
</dbReference>